<sequence length="527" mass="56632">MPCIGQALRGAMLSQTRRPQRVRQAAVVASACLLGVRLAPLALTFAFAGSWPKPQRQWTRRYAESATAPYRVLVPIAEDSEEIETACITDVLTRAGADVTVASVSGALQVRMSRGLKVVADTSIEECADQPWDVIALPGGMPGAEHLRDSQVLVDLLKAQKESGRVTAAVCASPAVVFAHHGIVKDAATCYPAPQFKELVGAGWKDAKAVVDGNVITSQGPGTSLQFALKIVEQLYGKDKAEELAAQMVTVTACSADVHGITKYQLKEFSKSSSCFTTLTAVHYYLRLVCVNTMSAYGLRLINNNATPGGNGRDFIVFGDETFRRGKAESPAVRGSPAMEVLRARRKARAAERALAESGSLPGLAATQRNGSARLGPGLAVIQKWNRIHTMGVRSDADRLRYVEPPMATDGPAAQRPTYPAKGSDPMMSWEAALFQRPTFPVPQYHHFSMAGVTHAKIPAPQPGEVAPEEFQAAASDKAEKYFFFSEPMITNSRAFIPQHPSHGLSQSRKSWLTSSAPILSANTASS</sequence>
<protein>
    <submittedName>
        <fullName evidence="3">Protein DJ-1-like B</fullName>
    </submittedName>
</protein>
<proteinExistence type="predicted"/>
<dbReference type="FunFam" id="3.40.50.880:FF:000015">
    <property type="entry name" value="Protein DJ-1 homolog C"/>
    <property type="match status" value="1"/>
</dbReference>
<dbReference type="AlphaFoldDB" id="A0A1Q9EIK8"/>
<name>A0A1Q9EIK8_SYMMI</name>
<dbReference type="Pfam" id="PF01965">
    <property type="entry name" value="DJ-1_PfpI"/>
    <property type="match status" value="1"/>
</dbReference>
<feature type="domain" description="DJ-1/PfpI" evidence="2">
    <location>
        <begin position="71"/>
        <end position="234"/>
    </location>
</feature>
<dbReference type="EMBL" id="LSRX01000143">
    <property type="protein sequence ID" value="OLQ07259.1"/>
    <property type="molecule type" value="Genomic_DNA"/>
</dbReference>
<accession>A0A1Q9EIK8</accession>
<evidence type="ECO:0000259" key="2">
    <source>
        <dbReference type="Pfam" id="PF01965"/>
    </source>
</evidence>
<dbReference type="InterPro" id="IPR006287">
    <property type="entry name" value="DJ-1"/>
</dbReference>
<evidence type="ECO:0000313" key="4">
    <source>
        <dbReference type="Proteomes" id="UP000186817"/>
    </source>
</evidence>
<keyword evidence="1" id="KW-0677">Repeat</keyword>
<evidence type="ECO:0000256" key="1">
    <source>
        <dbReference type="ARBA" id="ARBA00022737"/>
    </source>
</evidence>
<dbReference type="PANTHER" id="PTHR48094:SF12">
    <property type="entry name" value="PARKINSON DISEASE PROTEIN 7 HOMOLOG"/>
    <property type="match status" value="1"/>
</dbReference>
<dbReference type="Proteomes" id="UP000186817">
    <property type="component" value="Unassembled WGS sequence"/>
</dbReference>
<dbReference type="SUPFAM" id="SSF52317">
    <property type="entry name" value="Class I glutamine amidotransferase-like"/>
    <property type="match status" value="1"/>
</dbReference>
<evidence type="ECO:0000313" key="3">
    <source>
        <dbReference type="EMBL" id="OLQ07259.1"/>
    </source>
</evidence>
<organism evidence="3 4">
    <name type="scientific">Symbiodinium microadriaticum</name>
    <name type="common">Dinoflagellate</name>
    <name type="synonym">Zooxanthella microadriatica</name>
    <dbReference type="NCBI Taxonomy" id="2951"/>
    <lineage>
        <taxon>Eukaryota</taxon>
        <taxon>Sar</taxon>
        <taxon>Alveolata</taxon>
        <taxon>Dinophyceae</taxon>
        <taxon>Suessiales</taxon>
        <taxon>Symbiodiniaceae</taxon>
        <taxon>Symbiodinium</taxon>
    </lineage>
</organism>
<dbReference type="PANTHER" id="PTHR48094">
    <property type="entry name" value="PROTEIN/NUCLEIC ACID DEGLYCASE DJ-1-RELATED"/>
    <property type="match status" value="1"/>
</dbReference>
<dbReference type="GO" id="GO:1903189">
    <property type="term" value="P:glyoxal metabolic process"/>
    <property type="evidence" value="ECO:0007669"/>
    <property type="project" value="TreeGrafter"/>
</dbReference>
<dbReference type="NCBIfam" id="TIGR01383">
    <property type="entry name" value="not_thiJ"/>
    <property type="match status" value="1"/>
</dbReference>
<comment type="caution">
    <text evidence="3">The sequence shown here is derived from an EMBL/GenBank/DDBJ whole genome shotgun (WGS) entry which is preliminary data.</text>
</comment>
<dbReference type="InterPro" id="IPR029062">
    <property type="entry name" value="Class_I_gatase-like"/>
</dbReference>
<gene>
    <name evidence="3" type="primary">DJ1B</name>
    <name evidence="3" type="ORF">AK812_SmicGene9351</name>
</gene>
<dbReference type="CDD" id="cd03135">
    <property type="entry name" value="GATase1_DJ-1"/>
    <property type="match status" value="1"/>
</dbReference>
<dbReference type="OrthoDB" id="543156at2759"/>
<dbReference type="GO" id="GO:0005737">
    <property type="term" value="C:cytoplasm"/>
    <property type="evidence" value="ECO:0007669"/>
    <property type="project" value="UniProtKB-ARBA"/>
</dbReference>
<dbReference type="InterPro" id="IPR002818">
    <property type="entry name" value="DJ-1/PfpI"/>
</dbReference>
<dbReference type="InterPro" id="IPR050325">
    <property type="entry name" value="Prot/Nucl_acid_deglycase"/>
</dbReference>
<keyword evidence="4" id="KW-1185">Reference proteome</keyword>
<reference evidence="3 4" key="1">
    <citation type="submission" date="2016-02" db="EMBL/GenBank/DDBJ databases">
        <title>Genome analysis of coral dinoflagellate symbionts highlights evolutionary adaptations to a symbiotic lifestyle.</title>
        <authorList>
            <person name="Aranda M."/>
            <person name="Li Y."/>
            <person name="Liew Y.J."/>
            <person name="Baumgarten S."/>
            <person name="Simakov O."/>
            <person name="Wilson M."/>
            <person name="Piel J."/>
            <person name="Ashoor H."/>
            <person name="Bougouffa S."/>
            <person name="Bajic V.B."/>
            <person name="Ryu T."/>
            <person name="Ravasi T."/>
            <person name="Bayer T."/>
            <person name="Micklem G."/>
            <person name="Kim H."/>
            <person name="Bhak J."/>
            <person name="Lajeunesse T.C."/>
            <person name="Voolstra C.R."/>
        </authorList>
    </citation>
    <scope>NUCLEOTIDE SEQUENCE [LARGE SCALE GENOMIC DNA]</scope>
    <source>
        <strain evidence="3 4">CCMP2467</strain>
    </source>
</reference>
<dbReference type="Gene3D" id="3.40.50.880">
    <property type="match status" value="1"/>
</dbReference>